<reference evidence="3" key="1">
    <citation type="journal article" date="2013" name="Nat. Genet.">
        <title>The duck genome and transcriptome provide insight into an avian influenza virus reservoir species.</title>
        <authorList>
            <person name="Huang Y."/>
            <person name="Li Y."/>
            <person name="Burt D.W."/>
            <person name="Chen H."/>
            <person name="Zhang Y."/>
            <person name="Qian W."/>
            <person name="Kim H."/>
            <person name="Gan S."/>
            <person name="Zhao Y."/>
            <person name="Li J."/>
            <person name="Yi K."/>
            <person name="Feng H."/>
            <person name="Zhu P."/>
            <person name="Li B."/>
            <person name="Liu Q."/>
            <person name="Fairley S."/>
            <person name="Magor K.E."/>
            <person name="Du Z."/>
            <person name="Hu X."/>
            <person name="Goodman L."/>
            <person name="Tafer H."/>
            <person name="Vignal A."/>
            <person name="Lee T."/>
            <person name="Kim K.W."/>
            <person name="Sheng Z."/>
            <person name="An Y."/>
            <person name="Searle S."/>
            <person name="Herrero J."/>
            <person name="Groenen M.A."/>
            <person name="Crooijmans R.P."/>
            <person name="Faraut T."/>
            <person name="Cai Q."/>
            <person name="Webster R.G."/>
            <person name="Aldridge J.R."/>
            <person name="Warren W.C."/>
            <person name="Bartschat S."/>
            <person name="Kehr S."/>
            <person name="Marz M."/>
            <person name="Stadler P.F."/>
            <person name="Smith J."/>
            <person name="Kraus R.H."/>
            <person name="Zhao Y."/>
            <person name="Ren L."/>
            <person name="Fei J."/>
            <person name="Morisson M."/>
            <person name="Kaiser P."/>
            <person name="Griffin D.K."/>
            <person name="Rao M."/>
            <person name="Pitel F."/>
            <person name="Wang J."/>
            <person name="Li N."/>
        </authorList>
    </citation>
    <scope>NUCLEOTIDE SEQUENCE [LARGE SCALE GENOMIC DNA]</scope>
</reference>
<evidence type="ECO:0000313" key="2">
    <source>
        <dbReference type="EMBL" id="EOB03413.1"/>
    </source>
</evidence>
<proteinExistence type="predicted"/>
<gene>
    <name evidence="2" type="ORF">Anapl_11078</name>
</gene>
<feature type="region of interest" description="Disordered" evidence="1">
    <location>
        <begin position="436"/>
        <end position="488"/>
    </location>
</feature>
<dbReference type="Proteomes" id="UP000296049">
    <property type="component" value="Unassembled WGS sequence"/>
</dbReference>
<feature type="compositionally biased region" description="Basic and acidic residues" evidence="1">
    <location>
        <begin position="38"/>
        <end position="50"/>
    </location>
</feature>
<keyword evidence="3" id="KW-1185">Reference proteome</keyword>
<evidence type="ECO:0000313" key="3">
    <source>
        <dbReference type="Proteomes" id="UP000296049"/>
    </source>
</evidence>
<protein>
    <submittedName>
        <fullName evidence="2">Uncharacterized protein</fullName>
    </submittedName>
</protein>
<accession>R0LSR2</accession>
<dbReference type="EMBL" id="KB742860">
    <property type="protein sequence ID" value="EOB03413.1"/>
    <property type="molecule type" value="Genomic_DNA"/>
</dbReference>
<organism evidence="2 3">
    <name type="scientific">Anas platyrhynchos</name>
    <name type="common">Mallard</name>
    <name type="synonym">Anas boschas</name>
    <dbReference type="NCBI Taxonomy" id="8839"/>
    <lineage>
        <taxon>Eukaryota</taxon>
        <taxon>Metazoa</taxon>
        <taxon>Chordata</taxon>
        <taxon>Craniata</taxon>
        <taxon>Vertebrata</taxon>
        <taxon>Euteleostomi</taxon>
        <taxon>Archelosauria</taxon>
        <taxon>Archosauria</taxon>
        <taxon>Dinosauria</taxon>
        <taxon>Saurischia</taxon>
        <taxon>Theropoda</taxon>
        <taxon>Coelurosauria</taxon>
        <taxon>Aves</taxon>
        <taxon>Neognathae</taxon>
        <taxon>Galloanserae</taxon>
        <taxon>Anseriformes</taxon>
        <taxon>Anatidae</taxon>
        <taxon>Anatinae</taxon>
        <taxon>Anas</taxon>
    </lineage>
</organism>
<name>R0LSR2_ANAPL</name>
<dbReference type="AlphaFoldDB" id="R0LSR2"/>
<sequence length="532" mass="57712">MHINMVTVFTARAKGRGAGMLDRFGPSSRRSGGQLAKHGHEGEQTSERGHGAPSHLGRHHSSGSWAVVTLTTATSLLLALTNVPLCEGPLENGNAGRLPDTSVVNPEQRFPLRSFLSWKPPGGAFLGTGRQQGFLLISPPPTEKLFRCTRAPERNPAVAVNLFFLMASTCVAGPAGQTDLPRLLLVSDARHGAAQAALGWGALPHSCWERLKMGDTGGLLSLPGLQWKGNDACRGEEGKRSSLSGACIVHARLYSALGLSLAERLTPLMRHGVKNGEVQKGDGAEVSVQKQYHRGNDGSVPNLALVPVTEIQADTEMQVWFLNVHFSNAHPLSKCLVGALGGCREGSYPRHNEWDSGAHTLPPLLPCTLYSAFSQPHGAHCAVSWGPSGWGPAGIQLMELMETTDRESWHIPDLYRCGVEVWQDQETRLDSAISTDQLSQRKVRRQMGMRGTAGSPEEQSGLQSGWRSRPSGASRKETSPPSGLTKRSVKYVRNTDAKFLWRHQAKLDGQMHMLTNTFRGLSREQYCAGQRG</sequence>
<evidence type="ECO:0000256" key="1">
    <source>
        <dbReference type="SAM" id="MobiDB-lite"/>
    </source>
</evidence>
<feature type="compositionally biased region" description="Polar residues" evidence="1">
    <location>
        <begin position="457"/>
        <end position="466"/>
    </location>
</feature>
<feature type="region of interest" description="Disordered" evidence="1">
    <location>
        <begin position="18"/>
        <end position="60"/>
    </location>
</feature>